<evidence type="ECO:0000256" key="2">
    <source>
        <dbReference type="SAM" id="MobiDB-lite"/>
    </source>
</evidence>
<feature type="compositionally biased region" description="Polar residues" evidence="2">
    <location>
        <begin position="20"/>
        <end position="30"/>
    </location>
</feature>
<dbReference type="Proteomes" id="UP000712600">
    <property type="component" value="Unassembled WGS sequence"/>
</dbReference>
<feature type="region of interest" description="Disordered" evidence="2">
    <location>
        <begin position="98"/>
        <end position="121"/>
    </location>
</feature>
<proteinExistence type="predicted"/>
<feature type="coiled-coil region" evidence="1">
    <location>
        <begin position="200"/>
        <end position="234"/>
    </location>
</feature>
<dbReference type="AlphaFoldDB" id="A0A8S9RS34"/>
<evidence type="ECO:0000313" key="3">
    <source>
        <dbReference type="EMBL" id="KAF3584071.1"/>
    </source>
</evidence>
<sequence length="387" mass="41501">MSSSRNDQKSCDAEMGDTLHGSTLDSQAPRAVSTQIAEFLSFQTELDRREAEGSAIPKPDGASILPATTDALTSLAEVLSPHDVAVGGDETIAVIPPAEVTDQTSGSSTTPAPIVEPKLTSGLMPPATAKREIFLGQCAPIAAPLVPLKGRKRSSANPYAAKKRQCVKGVEVCPSLLGEPCSGLMPQHRTKFISLIDGMIEDYGLEVERLTKELAESQDKLPQLEAKLKVIEDSHSLEISQFETQIGEFEQDLGMTASLLLKAKKAKKTNRLARIAHSLDSLMVVRDRDLELATIEGRMSEVQLFQGDEALSLQAQEVRLSAHNGALVAIEGDFDLIFAGLKSECVLQPCQGNSEGQDLVVEDVRGDVVAEDKDEAMGEGEVPSLDE</sequence>
<gene>
    <name evidence="3" type="ORF">F2Q69_00029016</name>
</gene>
<feature type="region of interest" description="Disordered" evidence="2">
    <location>
        <begin position="1"/>
        <end position="30"/>
    </location>
</feature>
<protein>
    <submittedName>
        <fullName evidence="3">Uncharacterized protein</fullName>
    </submittedName>
</protein>
<accession>A0A8S9RS34</accession>
<comment type="caution">
    <text evidence="3">The sequence shown here is derived from an EMBL/GenBank/DDBJ whole genome shotgun (WGS) entry which is preliminary data.</text>
</comment>
<evidence type="ECO:0000313" key="4">
    <source>
        <dbReference type="Proteomes" id="UP000712600"/>
    </source>
</evidence>
<dbReference type="EMBL" id="QGKX02000088">
    <property type="protein sequence ID" value="KAF3584071.1"/>
    <property type="molecule type" value="Genomic_DNA"/>
</dbReference>
<feature type="compositionally biased region" description="Polar residues" evidence="2">
    <location>
        <begin position="101"/>
        <end position="111"/>
    </location>
</feature>
<feature type="compositionally biased region" description="Basic and acidic residues" evidence="2">
    <location>
        <begin position="1"/>
        <end position="12"/>
    </location>
</feature>
<reference evidence="3" key="1">
    <citation type="submission" date="2019-12" db="EMBL/GenBank/DDBJ databases">
        <title>Genome sequencing and annotation of Brassica cretica.</title>
        <authorList>
            <person name="Studholme D.J."/>
            <person name="Sarris P."/>
        </authorList>
    </citation>
    <scope>NUCLEOTIDE SEQUENCE</scope>
    <source>
        <strain evidence="3">PFS-109/04</strain>
        <tissue evidence="3">Leaf</tissue>
    </source>
</reference>
<organism evidence="3 4">
    <name type="scientific">Brassica cretica</name>
    <name type="common">Mustard</name>
    <dbReference type="NCBI Taxonomy" id="69181"/>
    <lineage>
        <taxon>Eukaryota</taxon>
        <taxon>Viridiplantae</taxon>
        <taxon>Streptophyta</taxon>
        <taxon>Embryophyta</taxon>
        <taxon>Tracheophyta</taxon>
        <taxon>Spermatophyta</taxon>
        <taxon>Magnoliopsida</taxon>
        <taxon>eudicotyledons</taxon>
        <taxon>Gunneridae</taxon>
        <taxon>Pentapetalae</taxon>
        <taxon>rosids</taxon>
        <taxon>malvids</taxon>
        <taxon>Brassicales</taxon>
        <taxon>Brassicaceae</taxon>
        <taxon>Brassiceae</taxon>
        <taxon>Brassica</taxon>
    </lineage>
</organism>
<keyword evidence="1" id="KW-0175">Coiled coil</keyword>
<evidence type="ECO:0000256" key="1">
    <source>
        <dbReference type="SAM" id="Coils"/>
    </source>
</evidence>
<name>A0A8S9RS34_BRACR</name>